<accession>A0A3D8S4J5</accession>
<keyword evidence="3" id="KW-1185">Reference proteome</keyword>
<feature type="chain" id="PRO_5017644369" evidence="1">
    <location>
        <begin position="24"/>
        <end position="303"/>
    </location>
</feature>
<keyword evidence="1" id="KW-0732">Signal</keyword>
<evidence type="ECO:0000313" key="3">
    <source>
        <dbReference type="Proteomes" id="UP000256690"/>
    </source>
</evidence>
<evidence type="ECO:0000256" key="1">
    <source>
        <dbReference type="SAM" id="SignalP"/>
    </source>
</evidence>
<dbReference type="OrthoDB" id="3630793at2759"/>
<name>A0A3D8S4J5_9EURO</name>
<dbReference type="PANTHER" id="PTHR40045">
    <property type="entry name" value="YCGG FAMILY PROTEIN"/>
    <property type="match status" value="1"/>
</dbReference>
<feature type="signal peptide" evidence="1">
    <location>
        <begin position="1"/>
        <end position="23"/>
    </location>
</feature>
<sequence length="303" mass="33913">MALFAILTIPLCLYLLFRALAPAEDHSKNNSLLQSVLSSIGLLQNESQHAPARPLLLKRKEVEQLDSTTWGHQSYSAFRTAVTSESPVAFPCVYATKGFKAMEHRYLFLESDNMQDHTSPSAMTLSAALKAYLDTAPSDLGPNTSLVVLFPIPTSQESTSLSVMDYHQKYWTCLRALRRSDPKPWPAHIPTSTDSPLWRFCFNGQPLFSAALTPAHASRRSRYAPCFCIVFQPNFVFDILFATQLKKQSAIDKVRGLLARFDDVPISPELKNYGDPTGRESKQYFILDGNEEAVGCPWESLDD</sequence>
<reference evidence="2 3" key="1">
    <citation type="journal article" date="2018" name="IMA Fungus">
        <title>IMA Genome-F 9: Draft genome sequence of Annulohypoxylon stygium, Aspergillus mulundensis, Berkeleyomyces basicola (syn. Thielaviopsis basicola), Ceratocystis smalleyi, two Cercospora beticola strains, Coleophoma cylindrospora, Fusarium fracticaudum, Phialophora cf. hyalina, and Morchella septimelata.</title>
        <authorList>
            <person name="Wingfield B.D."/>
            <person name="Bills G.F."/>
            <person name="Dong Y."/>
            <person name="Huang W."/>
            <person name="Nel W.J."/>
            <person name="Swalarsk-Parry B.S."/>
            <person name="Vaghefi N."/>
            <person name="Wilken P.M."/>
            <person name="An Z."/>
            <person name="de Beer Z.W."/>
            <person name="De Vos L."/>
            <person name="Chen L."/>
            <person name="Duong T.A."/>
            <person name="Gao Y."/>
            <person name="Hammerbacher A."/>
            <person name="Kikkert J.R."/>
            <person name="Li Y."/>
            <person name="Li H."/>
            <person name="Li K."/>
            <person name="Li Q."/>
            <person name="Liu X."/>
            <person name="Ma X."/>
            <person name="Naidoo K."/>
            <person name="Pethybridge S.J."/>
            <person name="Sun J."/>
            <person name="Steenkamp E.T."/>
            <person name="van der Nest M.A."/>
            <person name="van Wyk S."/>
            <person name="Wingfield M.J."/>
            <person name="Xiong C."/>
            <person name="Yue Q."/>
            <person name="Zhang X."/>
        </authorList>
    </citation>
    <scope>NUCLEOTIDE SEQUENCE [LARGE SCALE GENOMIC DNA]</scope>
    <source>
        <strain evidence="2 3">DSM 5745</strain>
    </source>
</reference>
<gene>
    <name evidence="2" type="ORF">DSM5745_04588</name>
</gene>
<dbReference type="PANTHER" id="PTHR40045:SF1">
    <property type="entry name" value="YQCI_YCGG FAMILY PROTEIN"/>
    <property type="match status" value="1"/>
</dbReference>
<dbReference type="Pfam" id="PF08892">
    <property type="entry name" value="YqcI_YcgG"/>
    <property type="match status" value="1"/>
</dbReference>
<dbReference type="EMBL" id="PVWQ01000005">
    <property type="protein sequence ID" value="RDW81031.1"/>
    <property type="molecule type" value="Genomic_DNA"/>
</dbReference>
<dbReference type="InterPro" id="IPR014988">
    <property type="entry name" value="Uncharacterised_YqcI/YcgG"/>
</dbReference>
<comment type="caution">
    <text evidence="2">The sequence shown here is derived from an EMBL/GenBank/DDBJ whole genome shotgun (WGS) entry which is preliminary data.</text>
</comment>
<dbReference type="GeneID" id="38114958"/>
<organism evidence="2 3">
    <name type="scientific">Aspergillus mulundensis</name>
    <dbReference type="NCBI Taxonomy" id="1810919"/>
    <lineage>
        <taxon>Eukaryota</taxon>
        <taxon>Fungi</taxon>
        <taxon>Dikarya</taxon>
        <taxon>Ascomycota</taxon>
        <taxon>Pezizomycotina</taxon>
        <taxon>Eurotiomycetes</taxon>
        <taxon>Eurotiomycetidae</taxon>
        <taxon>Eurotiales</taxon>
        <taxon>Aspergillaceae</taxon>
        <taxon>Aspergillus</taxon>
        <taxon>Aspergillus subgen. Nidulantes</taxon>
    </lineage>
</organism>
<dbReference type="RefSeq" id="XP_026604084.1">
    <property type="nucleotide sequence ID" value="XM_026746604.1"/>
</dbReference>
<dbReference type="Proteomes" id="UP000256690">
    <property type="component" value="Unassembled WGS sequence"/>
</dbReference>
<evidence type="ECO:0000313" key="2">
    <source>
        <dbReference type="EMBL" id="RDW81031.1"/>
    </source>
</evidence>
<proteinExistence type="predicted"/>
<protein>
    <submittedName>
        <fullName evidence="2">Uncharacterized protein</fullName>
    </submittedName>
</protein>
<dbReference type="AlphaFoldDB" id="A0A3D8S4J5"/>